<evidence type="ECO:0000313" key="2">
    <source>
        <dbReference type="Proteomes" id="UP000594638"/>
    </source>
</evidence>
<accession>A0A8S0RQG7</accession>
<organism evidence="1 2">
    <name type="scientific">Olea europaea subsp. europaea</name>
    <dbReference type="NCBI Taxonomy" id="158383"/>
    <lineage>
        <taxon>Eukaryota</taxon>
        <taxon>Viridiplantae</taxon>
        <taxon>Streptophyta</taxon>
        <taxon>Embryophyta</taxon>
        <taxon>Tracheophyta</taxon>
        <taxon>Spermatophyta</taxon>
        <taxon>Magnoliopsida</taxon>
        <taxon>eudicotyledons</taxon>
        <taxon>Gunneridae</taxon>
        <taxon>Pentapetalae</taxon>
        <taxon>asterids</taxon>
        <taxon>lamiids</taxon>
        <taxon>Lamiales</taxon>
        <taxon>Oleaceae</taxon>
        <taxon>Oleeae</taxon>
        <taxon>Olea</taxon>
    </lineage>
</organism>
<name>A0A8S0RQG7_OLEEU</name>
<dbReference type="AlphaFoldDB" id="A0A8S0RQG7"/>
<comment type="caution">
    <text evidence="1">The sequence shown here is derived from an EMBL/GenBank/DDBJ whole genome shotgun (WGS) entry which is preliminary data.</text>
</comment>
<evidence type="ECO:0000313" key="1">
    <source>
        <dbReference type="EMBL" id="CAA2982058.1"/>
    </source>
</evidence>
<dbReference type="Gramene" id="OE9A048040T1">
    <property type="protein sequence ID" value="OE9A048040C1"/>
    <property type="gene ID" value="OE9A048040"/>
</dbReference>
<dbReference type="EMBL" id="CACTIH010003686">
    <property type="protein sequence ID" value="CAA2982058.1"/>
    <property type="molecule type" value="Genomic_DNA"/>
</dbReference>
<dbReference type="Proteomes" id="UP000594638">
    <property type="component" value="Unassembled WGS sequence"/>
</dbReference>
<keyword evidence="2" id="KW-1185">Reference proteome</keyword>
<protein>
    <submittedName>
        <fullName evidence="1">Uncharacterized protein</fullName>
    </submittedName>
</protein>
<sequence length="106" mass="12427">MGQDMPVDYDHKFEHELRWLRAKYQIEALKLRDRWLEFLPRSSKHRSSLDHSNRNDEVGIVLYKTLELSDHGENTSLESCPSLFSSSFLPQKLQRTISLPVDAVEL</sequence>
<reference evidence="1 2" key="1">
    <citation type="submission" date="2019-12" db="EMBL/GenBank/DDBJ databases">
        <authorList>
            <person name="Alioto T."/>
            <person name="Alioto T."/>
            <person name="Gomez Garrido J."/>
        </authorList>
    </citation>
    <scope>NUCLEOTIDE SEQUENCE [LARGE SCALE GENOMIC DNA]</scope>
</reference>
<gene>
    <name evidence="1" type="ORF">OLEA9_A048040</name>
</gene>
<proteinExistence type="predicted"/>